<accession>A0A179FGM6</accession>
<dbReference type="PROSITE" id="PS00486">
    <property type="entry name" value="DNA_MISMATCH_REPAIR_2"/>
    <property type="match status" value="1"/>
</dbReference>
<name>A0A179FGM6_METCM</name>
<sequence>MDAAPIGTHQQKDGIRLHGVPRHASEVTMAIDLLDNGTMGCAFFDSRDDSLQLAEDVPLASVEVSKQFVTHAWPTSLLVSSRAPSQLLNYLQESWRSPQSGVRTLSSSAFSAPAAIERLSTWVTDQQPSMLSELGVALEPGASQPSQNDEETPPSACSWLDTGERITYMAVSGRNCNVSLGCASAVFSEIRRRALMTHNSSPELWSVRITSIKIFNLASYVVIEPGALQALQIIEPDLHPNSHYWGGSRQSQDEKQSLSIYGLFQNLAHTTQGRTKLHNIILRPVSDMAIIETRQRAISLLLRPQNADQATLRNFAAQALKLRDLVNDLSSDCDGGFIRTTSLMFDRGSLMAVGELINNTLDFERSELSGRPTVRPGHDETLDRLRRDYDGMSNLLEEVVKRTIHAAPQWAATYIKSCVFLPQLGFLIAVEFDPASEKGKYTGDDRDDDYWQQNFIADGLAHYKNEDMRYLDEQFGDVYCEIADREVDILHILSQKVLEYREALSSASDACGDIDAILALALAAEKYKWKIPEVTAEIGTLEIVKGRHPLQELVVSSFVPNGCHLDGQRPGQDRLACMLLTGPNHSGKSVFLKQVGLIVYLAHIGSFVPAESAKIGITDRILTRMSTPESVCRQESAFAIDLKQLQSMMKHSTPRSLLLVDEFGKGTNSDDGAGLLVSFLEYLQTLPDAPRSVVATHLHDIVDCHRFPREAGFHLCFMEILKGRQEDAITSHITYLFKLRDGSSSDSLGCHCATLNGVPDAVVERARVISLLLGRNEDIKVPCAKLSADEELHLQVAERVARRFLEENFHNAQNEKIRLHQGIRDALQSVLSLC</sequence>
<dbReference type="InterPro" id="IPR000432">
    <property type="entry name" value="DNA_mismatch_repair_MutS_C"/>
</dbReference>
<evidence type="ECO:0000256" key="7">
    <source>
        <dbReference type="ARBA" id="ARBA00023125"/>
    </source>
</evidence>
<dbReference type="EMBL" id="LSBJ02000005">
    <property type="protein sequence ID" value="OAQ64153.2"/>
    <property type="molecule type" value="Genomic_DNA"/>
</dbReference>
<dbReference type="GO" id="GO:0006298">
    <property type="term" value="P:mismatch repair"/>
    <property type="evidence" value="ECO:0007669"/>
    <property type="project" value="InterPro"/>
</dbReference>
<protein>
    <recommendedName>
        <fullName evidence="10">DNA mismatch repair protein MSH5</fullName>
    </recommendedName>
    <alternativeName>
        <fullName evidence="11">MutS protein homolog 5</fullName>
    </alternativeName>
</protein>
<dbReference type="GO" id="GO:0030983">
    <property type="term" value="F:mismatched DNA binding"/>
    <property type="evidence" value="ECO:0007669"/>
    <property type="project" value="InterPro"/>
</dbReference>
<keyword evidence="6" id="KW-0067">ATP-binding</keyword>
<dbReference type="PANTHER" id="PTHR11361:SF20">
    <property type="entry name" value="MUTS PROTEIN HOMOLOG 5"/>
    <property type="match status" value="1"/>
</dbReference>
<evidence type="ECO:0000256" key="1">
    <source>
        <dbReference type="ARBA" id="ARBA00004123"/>
    </source>
</evidence>
<evidence type="ECO:0000256" key="5">
    <source>
        <dbReference type="ARBA" id="ARBA00022741"/>
    </source>
</evidence>
<comment type="similarity">
    <text evidence="3">Belongs to the DNA mismatch repair MutS family.</text>
</comment>
<dbReference type="FunFam" id="3.40.50.300:FF:001067">
    <property type="entry name" value="DNA mismatch repair protein MSH5"/>
    <property type="match status" value="1"/>
</dbReference>
<evidence type="ECO:0000313" key="14">
    <source>
        <dbReference type="Proteomes" id="UP000078397"/>
    </source>
</evidence>
<comment type="caution">
    <text evidence="13">The sequence shown here is derived from an EMBL/GenBank/DDBJ whole genome shotgun (WGS) entry which is preliminary data.</text>
</comment>
<dbReference type="CDD" id="cd03281">
    <property type="entry name" value="ABC_MSH5_euk"/>
    <property type="match status" value="1"/>
</dbReference>
<evidence type="ECO:0000256" key="6">
    <source>
        <dbReference type="ARBA" id="ARBA00022840"/>
    </source>
</evidence>
<organism evidence="13 14">
    <name type="scientific">Pochonia chlamydosporia 170</name>
    <dbReference type="NCBI Taxonomy" id="1380566"/>
    <lineage>
        <taxon>Eukaryota</taxon>
        <taxon>Fungi</taxon>
        <taxon>Dikarya</taxon>
        <taxon>Ascomycota</taxon>
        <taxon>Pezizomycotina</taxon>
        <taxon>Sordariomycetes</taxon>
        <taxon>Hypocreomycetidae</taxon>
        <taxon>Hypocreales</taxon>
        <taxon>Clavicipitaceae</taxon>
        <taxon>Pochonia</taxon>
    </lineage>
</organism>
<dbReference type="SMART" id="SM00533">
    <property type="entry name" value="MUTSd"/>
    <property type="match status" value="1"/>
</dbReference>
<dbReference type="GeneID" id="28848661"/>
<dbReference type="PANTHER" id="PTHR11361">
    <property type="entry name" value="DNA MISMATCH REPAIR PROTEIN MUTS FAMILY MEMBER"/>
    <property type="match status" value="1"/>
</dbReference>
<keyword evidence="5" id="KW-0547">Nucleotide-binding</keyword>
<dbReference type="Pfam" id="PF05192">
    <property type="entry name" value="MutS_III"/>
    <property type="match status" value="1"/>
</dbReference>
<proteinExistence type="inferred from homology"/>
<dbReference type="STRING" id="1380566.A0A179FGM6"/>
<gene>
    <name evidence="13" type="ORF">VFPPC_05477</name>
</gene>
<dbReference type="Pfam" id="PF00488">
    <property type="entry name" value="MutS_V"/>
    <property type="match status" value="1"/>
</dbReference>
<keyword evidence="14" id="KW-1185">Reference proteome</keyword>
<keyword evidence="9" id="KW-0469">Meiosis</keyword>
<keyword evidence="4" id="KW-0158">Chromosome</keyword>
<dbReference type="AlphaFoldDB" id="A0A179FGM6"/>
<evidence type="ECO:0000259" key="12">
    <source>
        <dbReference type="PROSITE" id="PS00486"/>
    </source>
</evidence>
<dbReference type="Gene3D" id="1.10.1420.10">
    <property type="match status" value="1"/>
</dbReference>
<dbReference type="GO" id="GO:0005694">
    <property type="term" value="C:chromosome"/>
    <property type="evidence" value="ECO:0007669"/>
    <property type="project" value="UniProtKB-SubCell"/>
</dbReference>
<evidence type="ECO:0000256" key="11">
    <source>
        <dbReference type="ARBA" id="ARBA00077470"/>
    </source>
</evidence>
<comment type="subcellular location">
    <subcellularLocation>
        <location evidence="2">Chromosome</location>
    </subcellularLocation>
    <subcellularLocation>
        <location evidence="1">Nucleus</location>
    </subcellularLocation>
</comment>
<evidence type="ECO:0000313" key="13">
    <source>
        <dbReference type="EMBL" id="OAQ64153.2"/>
    </source>
</evidence>
<dbReference type="InterPro" id="IPR027417">
    <property type="entry name" value="P-loop_NTPase"/>
</dbReference>
<dbReference type="GO" id="GO:0140664">
    <property type="term" value="F:ATP-dependent DNA damage sensor activity"/>
    <property type="evidence" value="ECO:0007669"/>
    <property type="project" value="InterPro"/>
</dbReference>
<dbReference type="InterPro" id="IPR036187">
    <property type="entry name" value="DNA_mismatch_repair_MutS_sf"/>
</dbReference>
<evidence type="ECO:0000256" key="4">
    <source>
        <dbReference type="ARBA" id="ARBA00022454"/>
    </source>
</evidence>
<evidence type="ECO:0000256" key="10">
    <source>
        <dbReference type="ARBA" id="ARBA00073549"/>
    </source>
</evidence>
<dbReference type="GO" id="GO:0005524">
    <property type="term" value="F:ATP binding"/>
    <property type="evidence" value="ECO:0007669"/>
    <property type="project" value="UniProtKB-KW"/>
</dbReference>
<dbReference type="OrthoDB" id="29596at2759"/>
<dbReference type="Proteomes" id="UP000078397">
    <property type="component" value="Unassembled WGS sequence"/>
</dbReference>
<evidence type="ECO:0000256" key="3">
    <source>
        <dbReference type="ARBA" id="ARBA00006271"/>
    </source>
</evidence>
<dbReference type="InterPro" id="IPR007696">
    <property type="entry name" value="DNA_mismatch_repair_MutS_core"/>
</dbReference>
<dbReference type="SUPFAM" id="SSF48334">
    <property type="entry name" value="DNA repair protein MutS, domain III"/>
    <property type="match status" value="1"/>
</dbReference>
<dbReference type="RefSeq" id="XP_022284259.1">
    <property type="nucleotide sequence ID" value="XM_022428460.1"/>
</dbReference>
<evidence type="ECO:0000256" key="8">
    <source>
        <dbReference type="ARBA" id="ARBA00023242"/>
    </source>
</evidence>
<dbReference type="GO" id="GO:0005634">
    <property type="term" value="C:nucleus"/>
    <property type="evidence" value="ECO:0007669"/>
    <property type="project" value="UniProtKB-SubCell"/>
</dbReference>
<dbReference type="Gene3D" id="3.40.50.300">
    <property type="entry name" value="P-loop containing nucleotide triphosphate hydrolases"/>
    <property type="match status" value="1"/>
</dbReference>
<reference evidence="13 14" key="1">
    <citation type="journal article" date="2016" name="PLoS Pathog.">
        <title>Biosynthesis of antibiotic leucinostatins in bio-control fungus Purpureocillium lilacinum and their inhibition on phytophthora revealed by genome mining.</title>
        <authorList>
            <person name="Wang G."/>
            <person name="Liu Z."/>
            <person name="Lin R."/>
            <person name="Li E."/>
            <person name="Mao Z."/>
            <person name="Ling J."/>
            <person name="Yang Y."/>
            <person name="Yin W.B."/>
            <person name="Xie B."/>
        </authorList>
    </citation>
    <scope>NUCLEOTIDE SEQUENCE [LARGE SCALE GENOMIC DNA]</scope>
    <source>
        <strain evidence="13">170</strain>
    </source>
</reference>
<dbReference type="InterPro" id="IPR045076">
    <property type="entry name" value="MutS"/>
</dbReference>
<evidence type="ECO:0000256" key="2">
    <source>
        <dbReference type="ARBA" id="ARBA00004286"/>
    </source>
</evidence>
<dbReference type="KEGG" id="pchm:VFPPC_05477"/>
<evidence type="ECO:0000256" key="9">
    <source>
        <dbReference type="ARBA" id="ARBA00023254"/>
    </source>
</evidence>
<dbReference type="SMART" id="SM00534">
    <property type="entry name" value="MUTSac"/>
    <property type="match status" value="1"/>
</dbReference>
<dbReference type="GO" id="GO:0051026">
    <property type="term" value="P:chiasma assembly"/>
    <property type="evidence" value="ECO:0007669"/>
    <property type="project" value="TreeGrafter"/>
</dbReference>
<dbReference type="SUPFAM" id="SSF52540">
    <property type="entry name" value="P-loop containing nucleoside triphosphate hydrolases"/>
    <property type="match status" value="1"/>
</dbReference>
<keyword evidence="7" id="KW-0238">DNA-binding</keyword>
<feature type="domain" description="DNA mismatch repair proteins mutS family" evidence="12">
    <location>
        <begin position="656"/>
        <end position="672"/>
    </location>
</feature>
<keyword evidence="8" id="KW-0539">Nucleus</keyword>